<evidence type="ECO:0008006" key="4">
    <source>
        <dbReference type="Google" id="ProtNLM"/>
    </source>
</evidence>
<evidence type="ECO:0000313" key="2">
    <source>
        <dbReference type="EMBL" id="MBB3061258.1"/>
    </source>
</evidence>
<feature type="signal peptide" evidence="1">
    <location>
        <begin position="1"/>
        <end position="18"/>
    </location>
</feature>
<evidence type="ECO:0000256" key="1">
    <source>
        <dbReference type="SAM" id="SignalP"/>
    </source>
</evidence>
<dbReference type="RefSeq" id="WP_183459469.1">
    <property type="nucleotide sequence ID" value="NZ_JACHWZ010000008.1"/>
</dbReference>
<organism evidence="2 3">
    <name type="scientific">Microbulbifer rhizosphaerae</name>
    <dbReference type="NCBI Taxonomy" id="1562603"/>
    <lineage>
        <taxon>Bacteria</taxon>
        <taxon>Pseudomonadati</taxon>
        <taxon>Pseudomonadota</taxon>
        <taxon>Gammaproteobacteria</taxon>
        <taxon>Cellvibrionales</taxon>
        <taxon>Microbulbiferaceae</taxon>
        <taxon>Microbulbifer</taxon>
    </lineage>
</organism>
<protein>
    <recommendedName>
        <fullName evidence="4">DUF1961 family protein</fullName>
    </recommendedName>
</protein>
<dbReference type="Gene3D" id="2.60.120.200">
    <property type="match status" value="1"/>
</dbReference>
<comment type="caution">
    <text evidence="2">The sequence shown here is derived from an EMBL/GenBank/DDBJ whole genome shotgun (WGS) entry which is preliminary data.</text>
</comment>
<keyword evidence="3" id="KW-1185">Reference proteome</keyword>
<gene>
    <name evidence="2" type="ORF">FHS09_002091</name>
</gene>
<proteinExistence type="predicted"/>
<dbReference type="EMBL" id="JACHWZ010000008">
    <property type="protein sequence ID" value="MBB3061258.1"/>
    <property type="molecule type" value="Genomic_DNA"/>
</dbReference>
<dbReference type="AlphaFoldDB" id="A0A7W4Z8X5"/>
<sequence length="248" mass="28145">MRFFSLLFLAFICVPALAQKNVRDFGEYINKGELLYRADMSEPASVDGWVMEGPGVLAFDNGWMQMYSPGEEMHHVFWCPEDFPDAFVAEWEAQNLNPEAGLVIVFLAASGEGGQDIFDPGLPSRDGTFDQYTQGKIRSYHISYYANAAHNPGRGHANLRKNNTFTLLQEGGDGIPTRSTKIHKVRLIKDRAHIAMYVDGRKVIDYIDDGSNKPVLGAGKIGFRQMKWTRFQYRNFKVWSLNTYLTQD</sequence>
<feature type="chain" id="PRO_5030902976" description="DUF1961 family protein" evidence="1">
    <location>
        <begin position="19"/>
        <end position="248"/>
    </location>
</feature>
<dbReference type="Proteomes" id="UP000535937">
    <property type="component" value="Unassembled WGS sequence"/>
</dbReference>
<reference evidence="2 3" key="1">
    <citation type="submission" date="2020-08" db="EMBL/GenBank/DDBJ databases">
        <title>Genomic Encyclopedia of Type Strains, Phase III (KMG-III): the genomes of soil and plant-associated and newly described type strains.</title>
        <authorList>
            <person name="Whitman W."/>
        </authorList>
    </citation>
    <scope>NUCLEOTIDE SEQUENCE [LARGE SCALE GENOMIC DNA]</scope>
    <source>
        <strain evidence="2 3">CECT 8799</strain>
    </source>
</reference>
<dbReference type="SUPFAM" id="SSF49899">
    <property type="entry name" value="Concanavalin A-like lectins/glucanases"/>
    <property type="match status" value="1"/>
</dbReference>
<dbReference type="Pfam" id="PF09224">
    <property type="entry name" value="DUF1961"/>
    <property type="match status" value="1"/>
</dbReference>
<dbReference type="InterPro" id="IPR013320">
    <property type="entry name" value="ConA-like_dom_sf"/>
</dbReference>
<keyword evidence="1" id="KW-0732">Signal</keyword>
<evidence type="ECO:0000313" key="3">
    <source>
        <dbReference type="Proteomes" id="UP000535937"/>
    </source>
</evidence>
<accession>A0A7W4Z8X5</accession>
<dbReference type="InterPro" id="IPR015305">
    <property type="entry name" value="DUF1961"/>
</dbReference>
<name>A0A7W4Z8X5_9GAMM</name>